<keyword evidence="2" id="KW-1185">Reference proteome</keyword>
<evidence type="ECO:0000313" key="1">
    <source>
        <dbReference type="EMBL" id="KAK3748386.1"/>
    </source>
</evidence>
<gene>
    <name evidence="1" type="ORF">RRG08_018228</name>
</gene>
<dbReference type="EMBL" id="JAWDGP010006027">
    <property type="protein sequence ID" value="KAK3748386.1"/>
    <property type="molecule type" value="Genomic_DNA"/>
</dbReference>
<evidence type="ECO:0000313" key="2">
    <source>
        <dbReference type="Proteomes" id="UP001283361"/>
    </source>
</evidence>
<dbReference type="Proteomes" id="UP001283361">
    <property type="component" value="Unassembled WGS sequence"/>
</dbReference>
<comment type="caution">
    <text evidence="1">The sequence shown here is derived from an EMBL/GenBank/DDBJ whole genome shotgun (WGS) entry which is preliminary data.</text>
</comment>
<protein>
    <submittedName>
        <fullName evidence="1">Uncharacterized protein</fullName>
    </submittedName>
</protein>
<dbReference type="AlphaFoldDB" id="A0AAE1D060"/>
<sequence>MSRFSTLYISTVYNIRVRGTKLIFPNLEVHVMDFTYLRLASKTTVFHVVSKELATSAISERRRLDAGKLGPYARPLQGIQL</sequence>
<organism evidence="1 2">
    <name type="scientific">Elysia crispata</name>
    <name type="common">lettuce slug</name>
    <dbReference type="NCBI Taxonomy" id="231223"/>
    <lineage>
        <taxon>Eukaryota</taxon>
        <taxon>Metazoa</taxon>
        <taxon>Spiralia</taxon>
        <taxon>Lophotrochozoa</taxon>
        <taxon>Mollusca</taxon>
        <taxon>Gastropoda</taxon>
        <taxon>Heterobranchia</taxon>
        <taxon>Euthyneura</taxon>
        <taxon>Panpulmonata</taxon>
        <taxon>Sacoglossa</taxon>
        <taxon>Placobranchoidea</taxon>
        <taxon>Plakobranchidae</taxon>
        <taxon>Elysia</taxon>
    </lineage>
</organism>
<proteinExistence type="predicted"/>
<reference evidence="1" key="1">
    <citation type="journal article" date="2023" name="G3 (Bethesda)">
        <title>A reference genome for the long-term kleptoplast-retaining sea slug Elysia crispata morphotype clarki.</title>
        <authorList>
            <person name="Eastman K.E."/>
            <person name="Pendleton A.L."/>
            <person name="Shaikh M.A."/>
            <person name="Suttiyut T."/>
            <person name="Ogas R."/>
            <person name="Tomko P."/>
            <person name="Gavelis G."/>
            <person name="Widhalm J.R."/>
            <person name="Wisecaver J.H."/>
        </authorList>
    </citation>
    <scope>NUCLEOTIDE SEQUENCE</scope>
    <source>
        <strain evidence="1">ECLA1</strain>
    </source>
</reference>
<name>A0AAE1D060_9GAST</name>
<accession>A0AAE1D060</accession>